<reference evidence="3 4" key="1">
    <citation type="journal article" date="2024" name="Chem. Sci.">
        <title>Discovery of megapolipeptins by genome mining of a Burkholderiales bacteria collection.</title>
        <authorList>
            <person name="Paulo B.S."/>
            <person name="Recchia M.J.J."/>
            <person name="Lee S."/>
            <person name="Fergusson C.H."/>
            <person name="Romanowski S.B."/>
            <person name="Hernandez A."/>
            <person name="Krull N."/>
            <person name="Liu D.Y."/>
            <person name="Cavanagh H."/>
            <person name="Bos A."/>
            <person name="Gray C.A."/>
            <person name="Murphy B.T."/>
            <person name="Linington R.G."/>
            <person name="Eustaquio A.S."/>
        </authorList>
    </citation>
    <scope>NUCLEOTIDE SEQUENCE [LARGE SCALE GENOMIC DNA]</scope>
    <source>
        <strain evidence="3 4">RL17-350-BIC-E</strain>
    </source>
</reference>
<dbReference type="Pfam" id="PF03401">
    <property type="entry name" value="TctC"/>
    <property type="match status" value="1"/>
</dbReference>
<gene>
    <name evidence="3" type="ORF">PQQ73_15180</name>
</gene>
<accession>A0ABW9EG52</accession>
<dbReference type="SUPFAM" id="SSF53850">
    <property type="entry name" value="Periplasmic binding protein-like II"/>
    <property type="match status" value="1"/>
</dbReference>
<dbReference type="PANTHER" id="PTHR42928">
    <property type="entry name" value="TRICARBOXYLATE-BINDING PROTEIN"/>
    <property type="match status" value="1"/>
</dbReference>
<dbReference type="PIRSF" id="PIRSF017082">
    <property type="entry name" value="YflP"/>
    <property type="match status" value="1"/>
</dbReference>
<dbReference type="InterPro" id="IPR005064">
    <property type="entry name" value="BUG"/>
</dbReference>
<evidence type="ECO:0000256" key="1">
    <source>
        <dbReference type="ARBA" id="ARBA00006987"/>
    </source>
</evidence>
<proteinExistence type="inferred from homology"/>
<name>A0ABW9EG52_9BURK</name>
<comment type="similarity">
    <text evidence="1">Belongs to the UPF0065 (bug) family.</text>
</comment>
<comment type="caution">
    <text evidence="3">The sequence shown here is derived from an EMBL/GenBank/DDBJ whole genome shotgun (WGS) entry which is preliminary data.</text>
</comment>
<dbReference type="CDD" id="cd07012">
    <property type="entry name" value="PBP2_Bug_TTT"/>
    <property type="match status" value="1"/>
</dbReference>
<dbReference type="Gene3D" id="3.40.190.150">
    <property type="entry name" value="Bordetella uptake gene, domain 1"/>
    <property type="match status" value="1"/>
</dbReference>
<feature type="signal peptide" evidence="2">
    <location>
        <begin position="1"/>
        <end position="26"/>
    </location>
</feature>
<dbReference type="Gene3D" id="3.40.190.10">
    <property type="entry name" value="Periplasmic binding protein-like II"/>
    <property type="match status" value="1"/>
</dbReference>
<evidence type="ECO:0000313" key="4">
    <source>
        <dbReference type="Proteomes" id="UP001629392"/>
    </source>
</evidence>
<dbReference type="InterPro" id="IPR042100">
    <property type="entry name" value="Bug_dom1"/>
</dbReference>
<evidence type="ECO:0000256" key="2">
    <source>
        <dbReference type="SAM" id="SignalP"/>
    </source>
</evidence>
<protein>
    <submittedName>
        <fullName evidence="3">Tripartite tricarboxylate transporter substrate binding protein</fullName>
    </submittedName>
</protein>
<dbReference type="EMBL" id="JAQQCL010000010">
    <property type="protein sequence ID" value="MFM0717676.1"/>
    <property type="molecule type" value="Genomic_DNA"/>
</dbReference>
<keyword evidence="4" id="KW-1185">Reference proteome</keyword>
<evidence type="ECO:0000313" key="3">
    <source>
        <dbReference type="EMBL" id="MFM0717676.1"/>
    </source>
</evidence>
<keyword evidence="2" id="KW-0732">Signal</keyword>
<dbReference type="RefSeq" id="WP_408144548.1">
    <property type="nucleotide sequence ID" value="NZ_JAQQCJ010000010.1"/>
</dbReference>
<dbReference type="PANTHER" id="PTHR42928:SF5">
    <property type="entry name" value="BLR1237 PROTEIN"/>
    <property type="match status" value="1"/>
</dbReference>
<organism evidence="3 4">
    <name type="scientific">Paraburkholderia strydomiana</name>
    <dbReference type="NCBI Taxonomy" id="1245417"/>
    <lineage>
        <taxon>Bacteria</taxon>
        <taxon>Pseudomonadati</taxon>
        <taxon>Pseudomonadota</taxon>
        <taxon>Betaproteobacteria</taxon>
        <taxon>Burkholderiales</taxon>
        <taxon>Burkholderiaceae</taxon>
        <taxon>Paraburkholderia</taxon>
    </lineage>
</organism>
<feature type="chain" id="PRO_5046717254" evidence="2">
    <location>
        <begin position="27"/>
        <end position="325"/>
    </location>
</feature>
<dbReference type="Proteomes" id="UP001629392">
    <property type="component" value="Unassembled WGS sequence"/>
</dbReference>
<sequence length="325" mass="34305">MPRELARCLWRFIAALCLFSSLSGHAAQDYPSRTVTIVVPYGPGGAGDLTARVFAQKMTQQTKASVIILNRPGAGFVNSATMVAHAKPDGYTIFLLGGGTAVATQLFKRLPYTMSDFKHVSSISSFDLVLLANGQSHFRTVADLIAYAKAHPGRVNIGTIATGSTQNLAADLFKSMAGIDAQIVPYDSTSQVVTALRGGEIQAAFEIMPSVIGQIASKSLIALAATGEKRFAGLPDVPTLGESGLKGYEATSWNGLSVPAGTPDAIVDALAKHIADAVSAPDVQKKLLDLGAEAHSSTPAEMTQRVQKDQDKWKVVIDRAGIPRQ</sequence>